<sequence>MKISHNWLQTFFDQQIPNPAELEDLLTFHSSEIEEVVKVGNDTVIDVKVLPDKSAWLMSHRGMAKEISVITGIPMAHDIFKTKPVLSPVLDKININLKTANCDYYASALINGITVGPSPAWLVERITALGQRSINNVVDATNYIMFELGQPLHAFDADKLATENNQYKIGVRNANEDEEIITLTGENFKLSSADMVVVDAVTDSPIAIAGIKGGQRATVDLNTKNILLESAHFERKTIRHTAKNIKLRTDASVRFENGISVGLAPLSLPVVLELIIKIAGGELIGYGKAGLAEVKRDNVAVTTAKINSVLGLNLTNEIVLSILKKFDYSYKLEGDNFTVTPPWERDDLFLAEDLIEEVGRIYGMEHVASIKPKLEKVSKVNVRQYYAEKIRRTLIDLGFSEVFTSSFRSKDKVKIKNALASDKGYLRSRLHDNIIEAITKNIPHRDLLGLTTIKIFEIGTVFDEESESFQLALGVRTGTTYKAKVDDELLKTAQHEIENTLGLNITWFNTDEGVSEFSLDDILSKLPMPLQYDEVVKTATINYQPFSIYPSISRDIAFWVSSDTESAKVVSLLSETAGNLCVRVTLFDTFMKEDKTSLAFRLVFQSKERTLDGSEVDSLMTKVYDAVAKAGWEGR</sequence>
<dbReference type="GO" id="GO:0006432">
    <property type="term" value="P:phenylalanyl-tRNA aminoacylation"/>
    <property type="evidence" value="ECO:0007669"/>
    <property type="project" value="InterPro"/>
</dbReference>
<evidence type="ECO:0000256" key="4">
    <source>
        <dbReference type="ARBA" id="ARBA00022723"/>
    </source>
</evidence>
<evidence type="ECO:0000256" key="1">
    <source>
        <dbReference type="ARBA" id="ARBA00001946"/>
    </source>
</evidence>
<evidence type="ECO:0000256" key="9">
    <source>
        <dbReference type="ARBA" id="ARBA00023146"/>
    </source>
</evidence>
<feature type="domain" description="FDX-ACB" evidence="10">
    <location>
        <begin position="547"/>
        <end position="635"/>
    </location>
</feature>
<gene>
    <name evidence="12" type="ORF">COZ82_00565</name>
</gene>
<evidence type="ECO:0000313" key="12">
    <source>
        <dbReference type="EMBL" id="PIW97257.1"/>
    </source>
</evidence>
<dbReference type="PANTHER" id="PTHR10947:SF0">
    <property type="entry name" value="PHENYLALANINE--TRNA LIGASE BETA SUBUNIT"/>
    <property type="match status" value="1"/>
</dbReference>
<evidence type="ECO:0000256" key="6">
    <source>
        <dbReference type="ARBA" id="ARBA00022840"/>
    </source>
</evidence>
<dbReference type="SMART" id="SM00873">
    <property type="entry name" value="B3_4"/>
    <property type="match status" value="1"/>
</dbReference>
<dbReference type="SMART" id="SM00874">
    <property type="entry name" value="B5"/>
    <property type="match status" value="1"/>
</dbReference>
<dbReference type="InterPro" id="IPR020825">
    <property type="entry name" value="Phe-tRNA_synthase-like_B3/B4"/>
</dbReference>
<evidence type="ECO:0000259" key="11">
    <source>
        <dbReference type="PROSITE" id="PS51483"/>
    </source>
</evidence>
<evidence type="ECO:0000256" key="3">
    <source>
        <dbReference type="ARBA" id="ARBA00022598"/>
    </source>
</evidence>
<organism evidence="12 13">
    <name type="scientific">Candidatus Kaiserbacteria bacterium CG_4_8_14_3_um_filter_38_9</name>
    <dbReference type="NCBI Taxonomy" id="1974599"/>
    <lineage>
        <taxon>Bacteria</taxon>
        <taxon>Candidatus Kaiseribacteriota</taxon>
    </lineage>
</organism>
<comment type="caution">
    <text evidence="12">The sequence shown here is derived from an EMBL/GenBank/DDBJ whole genome shotgun (WGS) entry which is preliminary data.</text>
</comment>
<dbReference type="InterPro" id="IPR005121">
    <property type="entry name" value="Fdx_antiC-bd"/>
</dbReference>
<dbReference type="SUPFAM" id="SSF55681">
    <property type="entry name" value="Class II aaRS and biotin synthetases"/>
    <property type="match status" value="1"/>
</dbReference>
<keyword evidence="4" id="KW-0479">Metal-binding</keyword>
<evidence type="ECO:0000259" key="10">
    <source>
        <dbReference type="PROSITE" id="PS51447"/>
    </source>
</evidence>
<dbReference type="Pfam" id="PF03484">
    <property type="entry name" value="B5"/>
    <property type="match status" value="1"/>
</dbReference>
<dbReference type="GO" id="GO:0003723">
    <property type="term" value="F:RNA binding"/>
    <property type="evidence" value="ECO:0007669"/>
    <property type="project" value="InterPro"/>
</dbReference>
<dbReference type="PROSITE" id="PS51483">
    <property type="entry name" value="B5"/>
    <property type="match status" value="1"/>
</dbReference>
<dbReference type="Gene3D" id="3.30.930.10">
    <property type="entry name" value="Bira Bifunctional Protein, Domain 2"/>
    <property type="match status" value="1"/>
</dbReference>
<dbReference type="EC" id="6.1.1.20" evidence="2"/>
<dbReference type="Pfam" id="PF03147">
    <property type="entry name" value="FDX-ACB"/>
    <property type="match status" value="1"/>
</dbReference>
<comment type="cofactor">
    <cofactor evidence="1">
        <name>Mg(2+)</name>
        <dbReference type="ChEBI" id="CHEBI:18420"/>
    </cofactor>
</comment>
<keyword evidence="5" id="KW-0547">Nucleotide-binding</keyword>
<dbReference type="Gene3D" id="3.30.70.380">
    <property type="entry name" value="Ferrodoxin-fold anticodon-binding domain"/>
    <property type="match status" value="1"/>
</dbReference>
<feature type="domain" description="B5" evidence="11">
    <location>
        <begin position="294"/>
        <end position="369"/>
    </location>
</feature>
<dbReference type="InterPro" id="IPR005147">
    <property type="entry name" value="tRNA_synthase_B5-dom"/>
</dbReference>
<dbReference type="InterPro" id="IPR045864">
    <property type="entry name" value="aa-tRNA-synth_II/BPL/LPL"/>
</dbReference>
<dbReference type="Proteomes" id="UP000230837">
    <property type="component" value="Unassembled WGS sequence"/>
</dbReference>
<dbReference type="InterPro" id="IPR045060">
    <property type="entry name" value="Phe-tRNA-ligase_IIc_bsu"/>
</dbReference>
<keyword evidence="3" id="KW-0436">Ligase</keyword>
<evidence type="ECO:0000313" key="13">
    <source>
        <dbReference type="Proteomes" id="UP000230837"/>
    </source>
</evidence>
<dbReference type="GO" id="GO:0009328">
    <property type="term" value="C:phenylalanine-tRNA ligase complex"/>
    <property type="evidence" value="ECO:0007669"/>
    <property type="project" value="TreeGrafter"/>
</dbReference>
<dbReference type="GO" id="GO:0000287">
    <property type="term" value="F:magnesium ion binding"/>
    <property type="evidence" value="ECO:0007669"/>
    <property type="project" value="InterPro"/>
</dbReference>
<keyword evidence="6" id="KW-0067">ATP-binding</keyword>
<dbReference type="PANTHER" id="PTHR10947">
    <property type="entry name" value="PHENYLALANYL-TRNA SYNTHETASE BETA CHAIN AND LEUCINE-RICH REPEAT-CONTAINING PROTEIN 47"/>
    <property type="match status" value="1"/>
</dbReference>
<dbReference type="InterPro" id="IPR036690">
    <property type="entry name" value="Fdx_antiC-bd_sf"/>
</dbReference>
<protein>
    <recommendedName>
        <fullName evidence="2">phenylalanine--tRNA ligase</fullName>
        <ecNumber evidence="2">6.1.1.20</ecNumber>
    </recommendedName>
</protein>
<accession>A0A2M7IPM5</accession>
<keyword evidence="8" id="KW-0648">Protein biosynthesis</keyword>
<dbReference type="SUPFAM" id="SSF56037">
    <property type="entry name" value="PheT/TilS domain"/>
    <property type="match status" value="1"/>
</dbReference>
<evidence type="ECO:0000256" key="7">
    <source>
        <dbReference type="ARBA" id="ARBA00022842"/>
    </source>
</evidence>
<dbReference type="InterPro" id="IPR005146">
    <property type="entry name" value="B3/B4_tRNA-bd"/>
</dbReference>
<evidence type="ECO:0000256" key="5">
    <source>
        <dbReference type="ARBA" id="ARBA00022741"/>
    </source>
</evidence>
<dbReference type="InterPro" id="IPR009061">
    <property type="entry name" value="DNA-bd_dom_put_sf"/>
</dbReference>
<name>A0A2M7IPM5_9BACT</name>
<dbReference type="Gene3D" id="3.50.40.10">
    <property type="entry name" value="Phenylalanyl-trna Synthetase, Chain B, domain 3"/>
    <property type="match status" value="1"/>
</dbReference>
<dbReference type="SMART" id="SM00896">
    <property type="entry name" value="FDX-ACB"/>
    <property type="match status" value="1"/>
</dbReference>
<dbReference type="AlphaFoldDB" id="A0A2M7IPM5"/>
<evidence type="ECO:0000256" key="8">
    <source>
        <dbReference type="ARBA" id="ARBA00022917"/>
    </source>
</evidence>
<dbReference type="GO" id="GO:0005524">
    <property type="term" value="F:ATP binding"/>
    <property type="evidence" value="ECO:0007669"/>
    <property type="project" value="UniProtKB-KW"/>
</dbReference>
<keyword evidence="7" id="KW-0460">Magnesium</keyword>
<keyword evidence="9" id="KW-0030">Aminoacyl-tRNA synthetase</keyword>
<dbReference type="PROSITE" id="PS51447">
    <property type="entry name" value="FDX_ACB"/>
    <property type="match status" value="1"/>
</dbReference>
<dbReference type="SUPFAM" id="SSF46955">
    <property type="entry name" value="Putative DNA-binding domain"/>
    <property type="match status" value="2"/>
</dbReference>
<proteinExistence type="predicted"/>
<evidence type="ECO:0000256" key="2">
    <source>
        <dbReference type="ARBA" id="ARBA00012814"/>
    </source>
</evidence>
<dbReference type="Pfam" id="PF03483">
    <property type="entry name" value="B3_4"/>
    <property type="match status" value="1"/>
</dbReference>
<dbReference type="Pfam" id="PF17759">
    <property type="entry name" value="tRNA_synthFbeta"/>
    <property type="match status" value="1"/>
</dbReference>
<dbReference type="InterPro" id="IPR041616">
    <property type="entry name" value="PheRS_beta_core"/>
</dbReference>
<dbReference type="SUPFAM" id="SSF54991">
    <property type="entry name" value="Anticodon-binding domain of PheRS"/>
    <property type="match status" value="1"/>
</dbReference>
<reference evidence="13" key="1">
    <citation type="submission" date="2017-09" db="EMBL/GenBank/DDBJ databases">
        <title>Depth-based differentiation of microbial function through sediment-hosted aquifers and enrichment of novel symbionts in the deep terrestrial subsurface.</title>
        <authorList>
            <person name="Probst A.J."/>
            <person name="Ladd B."/>
            <person name="Jarett J.K."/>
            <person name="Geller-Mcgrath D.E."/>
            <person name="Sieber C.M.K."/>
            <person name="Emerson J.B."/>
            <person name="Anantharaman K."/>
            <person name="Thomas B.C."/>
            <person name="Malmstrom R."/>
            <person name="Stieglmeier M."/>
            <person name="Klingl A."/>
            <person name="Woyke T."/>
            <person name="Ryan C.M."/>
            <person name="Banfield J.F."/>
        </authorList>
    </citation>
    <scope>NUCLEOTIDE SEQUENCE [LARGE SCALE GENOMIC DNA]</scope>
</reference>
<dbReference type="Gene3D" id="3.30.56.10">
    <property type="match status" value="2"/>
</dbReference>
<dbReference type="EMBL" id="PFHR01000033">
    <property type="protein sequence ID" value="PIW97257.1"/>
    <property type="molecule type" value="Genomic_DNA"/>
</dbReference>
<dbReference type="GO" id="GO:0004826">
    <property type="term" value="F:phenylalanine-tRNA ligase activity"/>
    <property type="evidence" value="ECO:0007669"/>
    <property type="project" value="UniProtKB-EC"/>
</dbReference>